<gene>
    <name evidence="1" type="ORF">SAMN05660206_101487</name>
</gene>
<organism evidence="1 2">
    <name type="scientific">Sphingobacterium wenxiniae</name>
    <dbReference type="NCBI Taxonomy" id="683125"/>
    <lineage>
        <taxon>Bacteria</taxon>
        <taxon>Pseudomonadati</taxon>
        <taxon>Bacteroidota</taxon>
        <taxon>Sphingobacteriia</taxon>
        <taxon>Sphingobacteriales</taxon>
        <taxon>Sphingobacteriaceae</taxon>
        <taxon>Sphingobacterium</taxon>
    </lineage>
</organism>
<evidence type="ECO:0000313" key="1">
    <source>
        <dbReference type="EMBL" id="SFS39971.1"/>
    </source>
</evidence>
<proteinExistence type="predicted"/>
<keyword evidence="2" id="KW-1185">Reference proteome</keyword>
<dbReference type="Proteomes" id="UP000198785">
    <property type="component" value="Unassembled WGS sequence"/>
</dbReference>
<dbReference type="STRING" id="683125.SAMN05660206_101487"/>
<protein>
    <submittedName>
        <fullName evidence="1">Uncharacterized protein</fullName>
    </submittedName>
</protein>
<reference evidence="1 2" key="1">
    <citation type="submission" date="2016-10" db="EMBL/GenBank/DDBJ databases">
        <authorList>
            <person name="de Groot N.N."/>
        </authorList>
    </citation>
    <scope>NUCLEOTIDE SEQUENCE [LARGE SCALE GENOMIC DNA]</scope>
    <source>
        <strain evidence="1 2">DSM 22789</strain>
    </source>
</reference>
<dbReference type="EMBL" id="FOZZ01000001">
    <property type="protein sequence ID" value="SFS39971.1"/>
    <property type="molecule type" value="Genomic_DNA"/>
</dbReference>
<dbReference type="AlphaFoldDB" id="A0A1I6PIB2"/>
<accession>A0A1I6PIB2</accession>
<sequence>MGRLILLHQPDGKKIIINTDEVLEINESIKSDGRSSTLILKKRLLHVCETLDEIIEAQG</sequence>
<evidence type="ECO:0000313" key="2">
    <source>
        <dbReference type="Proteomes" id="UP000198785"/>
    </source>
</evidence>
<name>A0A1I6PIB2_9SPHI</name>